<comment type="caution">
    <text evidence="2">The sequence shown here is derived from an EMBL/GenBank/DDBJ whole genome shotgun (WGS) entry which is preliminary data.</text>
</comment>
<gene>
    <name evidence="2" type="ORF">KFE25_012877</name>
</gene>
<organism evidence="2 3">
    <name type="scientific">Diacronema lutheri</name>
    <name type="common">Unicellular marine alga</name>
    <name type="synonym">Monochrysis lutheri</name>
    <dbReference type="NCBI Taxonomy" id="2081491"/>
    <lineage>
        <taxon>Eukaryota</taxon>
        <taxon>Haptista</taxon>
        <taxon>Haptophyta</taxon>
        <taxon>Pavlovophyceae</taxon>
        <taxon>Pavlovales</taxon>
        <taxon>Pavlovaceae</taxon>
        <taxon>Diacronema</taxon>
    </lineage>
</organism>
<evidence type="ECO:0000256" key="1">
    <source>
        <dbReference type="SAM" id="SignalP"/>
    </source>
</evidence>
<keyword evidence="1" id="KW-0732">Signal</keyword>
<keyword evidence="3" id="KW-1185">Reference proteome</keyword>
<name>A0A8J5XEX4_DIALT</name>
<dbReference type="InterPro" id="IPR036116">
    <property type="entry name" value="FN3_sf"/>
</dbReference>
<dbReference type="AlphaFoldDB" id="A0A8J5XEX4"/>
<dbReference type="SUPFAM" id="SSF49265">
    <property type="entry name" value="Fibronectin type III"/>
    <property type="match status" value="1"/>
</dbReference>
<proteinExistence type="predicted"/>
<evidence type="ECO:0008006" key="4">
    <source>
        <dbReference type="Google" id="ProtNLM"/>
    </source>
</evidence>
<evidence type="ECO:0000313" key="3">
    <source>
        <dbReference type="Proteomes" id="UP000751190"/>
    </source>
</evidence>
<evidence type="ECO:0000313" key="2">
    <source>
        <dbReference type="EMBL" id="KAG8459542.1"/>
    </source>
</evidence>
<dbReference type="Proteomes" id="UP000751190">
    <property type="component" value="Unassembled WGS sequence"/>
</dbReference>
<sequence length="478" mass="51461">MTFGLVLVAASACGGGGWWTADVPPPTPACADAPGISTVTLRLSAAPLGATTEVQLCARTDAACDATSTVTFYRLDGTPTDARIRDLHAAREHHFRVRDWLWSQFRWTPFSDVLTCETAAPAAGQLGGVRTDGAFAQRSVGVRWDALEPADGVAPHDAFAIEFVRASAGGEGGAGGTSGADVRPAERAVVRVPGAQRRVRVLGLSPGASYSVRVRAERGGDADGRGAEPVGEWSDALDARTAAVGVRSMRVVRVSEFCGEWCEPDYLSEHNSADSLADVSFLTEMSRLNNTSPIRIELRQAVVTQYCLHTLADGWAPYLSCDPVEHWQQRCHCINAIDKSIARTVVAHCPADGTMPCVCDPDELARSHAAVGRMPVYLPFPWAPDAAPPRDESVLVGHWYSTPAHLECGPWQQLGDGGCAWKREPDQQQVVRGAELLAAGWRQVSGFPPVEELARVVEHNHAIVRTLLDQRERRCCGC</sequence>
<feature type="chain" id="PRO_5035320812" description="Fibronectin type-III domain-containing protein" evidence="1">
    <location>
        <begin position="17"/>
        <end position="478"/>
    </location>
</feature>
<dbReference type="CDD" id="cd00063">
    <property type="entry name" value="FN3"/>
    <property type="match status" value="1"/>
</dbReference>
<dbReference type="Gene3D" id="2.60.40.10">
    <property type="entry name" value="Immunoglobulins"/>
    <property type="match status" value="1"/>
</dbReference>
<protein>
    <recommendedName>
        <fullName evidence="4">Fibronectin type-III domain-containing protein</fullName>
    </recommendedName>
</protein>
<dbReference type="EMBL" id="JAGTXO010000040">
    <property type="protein sequence ID" value="KAG8459542.1"/>
    <property type="molecule type" value="Genomic_DNA"/>
</dbReference>
<feature type="signal peptide" evidence="1">
    <location>
        <begin position="1"/>
        <end position="16"/>
    </location>
</feature>
<reference evidence="2" key="1">
    <citation type="submission" date="2021-05" db="EMBL/GenBank/DDBJ databases">
        <title>The genome of the haptophyte Pavlova lutheri (Diacronema luteri, Pavlovales) - a model for lipid biosynthesis in eukaryotic algae.</title>
        <authorList>
            <person name="Hulatt C.J."/>
            <person name="Posewitz M.C."/>
        </authorList>
    </citation>
    <scope>NUCLEOTIDE SEQUENCE</scope>
    <source>
        <strain evidence="2">NIVA-4/92</strain>
    </source>
</reference>
<accession>A0A8J5XEX4</accession>
<dbReference type="InterPro" id="IPR003961">
    <property type="entry name" value="FN3_dom"/>
</dbReference>
<dbReference type="InterPro" id="IPR013783">
    <property type="entry name" value="Ig-like_fold"/>
</dbReference>